<dbReference type="InterPro" id="IPR011576">
    <property type="entry name" value="Pyridox_Oxase_N"/>
</dbReference>
<dbReference type="Gene3D" id="2.30.110.10">
    <property type="entry name" value="Electron Transport, Fmn-binding Protein, Chain A"/>
    <property type="match status" value="1"/>
</dbReference>
<organism evidence="2 4">
    <name type="scientific">Megasphaera hutchinsoni</name>
    <dbReference type="NCBI Taxonomy" id="1588748"/>
    <lineage>
        <taxon>Bacteria</taxon>
        <taxon>Bacillati</taxon>
        <taxon>Bacillota</taxon>
        <taxon>Negativicutes</taxon>
        <taxon>Veillonellales</taxon>
        <taxon>Veillonellaceae</taxon>
        <taxon>Megasphaera</taxon>
    </lineage>
</organism>
<keyword evidence="4" id="KW-1185">Reference proteome</keyword>
<reference evidence="2" key="1">
    <citation type="submission" date="2016-01" db="EMBL/GenBank/DDBJ databases">
        <authorList>
            <person name="Oliw E.H."/>
        </authorList>
    </citation>
    <scope>NUCLEOTIDE SEQUENCE [LARGE SCALE GENOMIC DNA]</scope>
    <source>
        <strain evidence="2">KA00182</strain>
    </source>
</reference>
<accession>A0A134CLX0</accession>
<comment type="caution">
    <text evidence="2">The sequence shown here is derived from an EMBL/GenBank/DDBJ whole genome shotgun (WGS) entry which is preliminary data.</text>
</comment>
<gene>
    <name evidence="3" type="ORF">CAL30_07195</name>
    <name evidence="2" type="ORF">HMPREF3182_00045</name>
</gene>
<dbReference type="PATRIC" id="fig|1588748.3.peg.45"/>
<dbReference type="SUPFAM" id="SSF50475">
    <property type="entry name" value="FMN-binding split barrel"/>
    <property type="match status" value="1"/>
</dbReference>
<evidence type="ECO:0000313" key="3">
    <source>
        <dbReference type="EMBL" id="PNH20726.1"/>
    </source>
</evidence>
<dbReference type="Proteomes" id="UP000242958">
    <property type="component" value="Unassembled WGS sequence"/>
</dbReference>
<dbReference type="InterPro" id="IPR012349">
    <property type="entry name" value="Split_barrel_FMN-bd"/>
</dbReference>
<dbReference type="Pfam" id="PF01243">
    <property type="entry name" value="PNPOx_N"/>
    <property type="match status" value="1"/>
</dbReference>
<sequence length="268" mass="29987">MANSLFLYKGEDAKRVACMMSSIVCMGRYAPLAATVNMKSYGRLVFVLEENEVAALATYAMPEDHPKWLGLVVVGSHAEYMMNIPNLGDFSFTAFVDKTVLEQEAIVAAEGMTRAIKLPHKNDPDVLQAMETFLQAHNTCALATGWGENVHSTPIEYIYHQGKLYMFSEGGRKFAYLYRNRYASVSIFDPFTDFQTIGGLQIDGTARFIEPDDEEYAGIAAARGLTLEKLNKMAVMLHVIEITPHKARFLWGGFMKEHKAPSQIYVFA</sequence>
<dbReference type="RefSeq" id="WP_007392816.1">
    <property type="nucleotide sequence ID" value="NZ_KQ960925.1"/>
</dbReference>
<evidence type="ECO:0000313" key="2">
    <source>
        <dbReference type="EMBL" id="KXB93129.1"/>
    </source>
</evidence>
<dbReference type="EMBL" id="NFMF01000012">
    <property type="protein sequence ID" value="PNH20726.1"/>
    <property type="molecule type" value="Genomic_DNA"/>
</dbReference>
<name>A0A134CLX0_9FIRM</name>
<feature type="domain" description="Pyridoxamine 5'-phosphate oxidase N-terminal" evidence="1">
    <location>
        <begin position="128"/>
        <end position="249"/>
    </location>
</feature>
<evidence type="ECO:0000313" key="5">
    <source>
        <dbReference type="Proteomes" id="UP000242958"/>
    </source>
</evidence>
<reference evidence="3 5" key="3">
    <citation type="submission" date="2017-05" db="EMBL/GenBank/DDBJ databases">
        <authorList>
            <person name="Song R."/>
            <person name="Chenine A.L."/>
            <person name="Ruprecht R.M."/>
        </authorList>
    </citation>
    <scope>NUCLEOTIDE SEQUENCE [LARGE SCALE GENOMIC DNA]</scope>
    <source>
        <strain evidence="3 5">KA00229</strain>
    </source>
</reference>
<accession>A0A2J8B7J2</accession>
<protein>
    <submittedName>
        <fullName evidence="2 3">Pyridoxamine 5'-phosphate oxidase</fullName>
    </submittedName>
</protein>
<evidence type="ECO:0000313" key="4">
    <source>
        <dbReference type="Proteomes" id="UP000070160"/>
    </source>
</evidence>
<dbReference type="EMBL" id="LSDT01000002">
    <property type="protein sequence ID" value="KXB93129.1"/>
    <property type="molecule type" value="Genomic_DNA"/>
</dbReference>
<reference evidence="4" key="2">
    <citation type="submission" date="2016-01" db="EMBL/GenBank/DDBJ databases">
        <authorList>
            <person name="Mitreva M."/>
            <person name="Pepin K.H."/>
            <person name="Mihindukulasuriya K.A."/>
            <person name="Fulton R."/>
            <person name="Fronick C."/>
            <person name="O'Laughlin M."/>
            <person name="Miner T."/>
            <person name="Herter B."/>
            <person name="Rosa B.A."/>
            <person name="Cordes M."/>
            <person name="Tomlinson C."/>
            <person name="Wollam A."/>
            <person name="Palsikar V.B."/>
            <person name="Mardis E.R."/>
            <person name="Wilson R.K."/>
        </authorList>
    </citation>
    <scope>NUCLEOTIDE SEQUENCE [LARGE SCALE GENOMIC DNA]</scope>
    <source>
        <strain evidence="4">KA00182</strain>
    </source>
</reference>
<dbReference type="STRING" id="1588748.HMPREF3182_00045"/>
<dbReference type="Proteomes" id="UP000070160">
    <property type="component" value="Unassembled WGS sequence"/>
</dbReference>
<evidence type="ECO:0000259" key="1">
    <source>
        <dbReference type="Pfam" id="PF01243"/>
    </source>
</evidence>
<proteinExistence type="predicted"/>
<dbReference type="AlphaFoldDB" id="A0A134CLX0"/>